<dbReference type="PANTHER" id="PTHR31205">
    <property type="entry name" value="ACTIN CROSS-LINKING PROTEIN (DUF569)"/>
    <property type="match status" value="1"/>
</dbReference>
<dbReference type="EMBL" id="CM000785">
    <property type="protein sequence ID" value="AQL01290.1"/>
    <property type="molecule type" value="Genomic_DNA"/>
</dbReference>
<protein>
    <recommendedName>
        <fullName evidence="1">DUF569 domain-containing protein</fullName>
    </recommendedName>
</protein>
<dbReference type="eggNOG" id="ENOG502R3Y5">
    <property type="taxonomic scope" value="Eukaryota"/>
</dbReference>
<dbReference type="OMA" id="CAYAGSS"/>
<feature type="domain" description="DUF569" evidence="1">
    <location>
        <begin position="194"/>
        <end position="275"/>
    </location>
</feature>
<reference evidence="2" key="1">
    <citation type="submission" date="2015-12" db="EMBL/GenBank/DDBJ databases">
        <title>Update maize B73 reference genome by single molecule sequencing technologies.</title>
        <authorList>
            <consortium name="Maize Genome Sequencing Project"/>
            <person name="Ware D."/>
        </authorList>
    </citation>
    <scope>NUCLEOTIDE SEQUENCE</scope>
    <source>
        <tissue evidence="2">Seedling</tissue>
    </source>
</reference>
<dbReference type="AlphaFoldDB" id="A0A1D6NSR8"/>
<accession>A0A1D6NSR8</accession>
<proteinExistence type="predicted"/>
<dbReference type="PaxDb" id="4577-GRMZM5G824574_P01"/>
<dbReference type="ExpressionAtlas" id="A0A1D6NSR8">
    <property type="expression patterns" value="baseline"/>
</dbReference>
<evidence type="ECO:0000259" key="1">
    <source>
        <dbReference type="Pfam" id="PF22932"/>
    </source>
</evidence>
<dbReference type="PANTHER" id="PTHR31205:SF29">
    <property type="entry name" value="DUF569 DOMAIN-CONTAINING PROTEIN"/>
    <property type="match status" value="1"/>
</dbReference>
<sequence>MDMQFFPDRAHLRLRSRWHGMYLHAEEDGVRITLRRRRGTLNEAWVVHHLERNGVNYVLLHSAAYGRYLAIVSMEATPAPSSGQGQGARRTCLAVQRLYDAPGQNDVLWQFRFADDGSDDVVMRNRVYGTWHNYGDERRLMQFIVEAIPPRAEPPELPPVVWWSVPRQQPPAVPIGGPIRRQRRRVVQAQPVLRRKIHYVRADDQGNFSPLVWRMLWFDGRSVLHLRRDLAAELGVGEANVLDITMCVRAGSNGRLTPLVIDLPFDEQAMDIVVLATDSPAAEALVHPDVAAP</sequence>
<dbReference type="STRING" id="4577.A0A1D6NSR8"/>
<gene>
    <name evidence="2" type="ORF">ZEAMMB73_Zm00001d044996</name>
</gene>
<dbReference type="InParanoid" id="A0A1D6NSR8"/>
<name>A0A1D6NSR8_MAIZE</name>
<organism evidence="2">
    <name type="scientific">Zea mays</name>
    <name type="common">Maize</name>
    <dbReference type="NCBI Taxonomy" id="4577"/>
    <lineage>
        <taxon>Eukaryota</taxon>
        <taxon>Viridiplantae</taxon>
        <taxon>Streptophyta</taxon>
        <taxon>Embryophyta</taxon>
        <taxon>Tracheophyta</taxon>
        <taxon>Spermatophyta</taxon>
        <taxon>Magnoliopsida</taxon>
        <taxon>Liliopsida</taxon>
        <taxon>Poales</taxon>
        <taxon>Poaceae</taxon>
        <taxon>PACMAD clade</taxon>
        <taxon>Panicoideae</taxon>
        <taxon>Andropogonodae</taxon>
        <taxon>Andropogoneae</taxon>
        <taxon>Tripsacinae</taxon>
        <taxon>Zea</taxon>
    </lineage>
</organism>
<dbReference type="Pfam" id="PF22932">
    <property type="entry name" value="Ubiq_DUF_assoc"/>
    <property type="match status" value="1"/>
</dbReference>
<dbReference type="InterPro" id="IPR008999">
    <property type="entry name" value="Actin-crosslinking"/>
</dbReference>
<dbReference type="SUPFAM" id="SSF50405">
    <property type="entry name" value="Actin-crosslinking proteins"/>
    <property type="match status" value="1"/>
</dbReference>
<evidence type="ECO:0000313" key="2">
    <source>
        <dbReference type="EMBL" id="AQL01290.1"/>
    </source>
</evidence>
<dbReference type="InterPro" id="IPR054726">
    <property type="entry name" value="Ubiq_DUF569-assoc"/>
</dbReference>